<sequence length="121" mass="13372">MKAARIMRVFAQRLLARNSWSRNISYDGVPKGPVAIAMSGGVDSSVAALFLKNAGHEVFAIHMQNWDEEEEQGTHKGPGVCSSAQDLLDVKRTCRLLDIPLHEVGAHRTPRRDGEDLRLPV</sequence>
<dbReference type="GO" id="GO:0002143">
    <property type="term" value="P:tRNA wobble position uridine thiolation"/>
    <property type="evidence" value="ECO:0007669"/>
    <property type="project" value="TreeGrafter"/>
</dbReference>
<dbReference type="Pfam" id="PF03054">
    <property type="entry name" value="tRNA_Me_trans"/>
    <property type="match status" value="1"/>
</dbReference>
<gene>
    <name evidence="1" type="ORF">CCUR1050_LOCUS20845</name>
</gene>
<dbReference type="Gene3D" id="3.40.50.620">
    <property type="entry name" value="HUPs"/>
    <property type="match status" value="1"/>
</dbReference>
<dbReference type="PANTHER" id="PTHR11933:SF5">
    <property type="entry name" value="MITOCHONDRIAL TRNA-SPECIFIC 2-THIOURIDYLASE 1"/>
    <property type="match status" value="1"/>
</dbReference>
<dbReference type="SUPFAM" id="SSF52402">
    <property type="entry name" value="Adenine nucleotide alpha hydrolases-like"/>
    <property type="match status" value="1"/>
</dbReference>
<dbReference type="PANTHER" id="PTHR11933">
    <property type="entry name" value="TRNA 5-METHYLAMINOMETHYL-2-THIOURIDYLATE -METHYLTRANSFERASE"/>
    <property type="match status" value="1"/>
</dbReference>
<name>A0A7S0QQE7_9CRYP</name>
<organism evidence="1">
    <name type="scientific">Cryptomonas curvata</name>
    <dbReference type="NCBI Taxonomy" id="233186"/>
    <lineage>
        <taxon>Eukaryota</taxon>
        <taxon>Cryptophyceae</taxon>
        <taxon>Cryptomonadales</taxon>
        <taxon>Cryptomonadaceae</taxon>
        <taxon>Cryptomonas</taxon>
    </lineage>
</organism>
<evidence type="ECO:0000313" key="1">
    <source>
        <dbReference type="EMBL" id="CAD8643161.1"/>
    </source>
</evidence>
<accession>A0A7S0QQE7</accession>
<reference evidence="1" key="1">
    <citation type="submission" date="2021-01" db="EMBL/GenBank/DDBJ databases">
        <authorList>
            <person name="Corre E."/>
            <person name="Pelletier E."/>
            <person name="Niang G."/>
            <person name="Scheremetjew M."/>
            <person name="Finn R."/>
            <person name="Kale V."/>
            <person name="Holt S."/>
            <person name="Cochrane G."/>
            <person name="Meng A."/>
            <person name="Brown T."/>
            <person name="Cohen L."/>
        </authorList>
    </citation>
    <scope>NUCLEOTIDE SEQUENCE</scope>
    <source>
        <strain evidence="1">CCAP979/52</strain>
    </source>
</reference>
<dbReference type="InterPro" id="IPR014729">
    <property type="entry name" value="Rossmann-like_a/b/a_fold"/>
</dbReference>
<protein>
    <recommendedName>
        <fullName evidence="2">tRNA-5-taurinomethyluridine 2-sulfurtransferase</fullName>
    </recommendedName>
</protein>
<dbReference type="EMBL" id="HBEZ01037920">
    <property type="protein sequence ID" value="CAD8643161.1"/>
    <property type="molecule type" value="Transcribed_RNA"/>
</dbReference>
<dbReference type="AlphaFoldDB" id="A0A7S0QQE7"/>
<evidence type="ECO:0008006" key="2">
    <source>
        <dbReference type="Google" id="ProtNLM"/>
    </source>
</evidence>
<proteinExistence type="predicted"/>